<evidence type="ECO:0000256" key="8">
    <source>
        <dbReference type="SAM" id="Phobius"/>
    </source>
</evidence>
<protein>
    <submittedName>
        <fullName evidence="9">Uncharacterized protein</fullName>
    </submittedName>
</protein>
<accession>A0A432VR00</accession>
<evidence type="ECO:0000256" key="3">
    <source>
        <dbReference type="ARBA" id="ARBA00022475"/>
    </source>
</evidence>
<proteinExistence type="inferred from homology"/>
<keyword evidence="4 8" id="KW-0812">Transmembrane</keyword>
<keyword evidence="10" id="KW-1185">Reference proteome</keyword>
<comment type="similarity">
    <text evidence="2">Belongs to the Smp family.</text>
</comment>
<feature type="compositionally biased region" description="Basic and acidic residues" evidence="7">
    <location>
        <begin position="214"/>
        <end position="227"/>
    </location>
</feature>
<gene>
    <name evidence="9" type="ORF">CWE06_10115</name>
</gene>
<feature type="transmembrane region" description="Helical" evidence="8">
    <location>
        <begin position="181"/>
        <end position="199"/>
    </location>
</feature>
<evidence type="ECO:0000313" key="9">
    <source>
        <dbReference type="EMBL" id="RUO18593.1"/>
    </source>
</evidence>
<dbReference type="AlphaFoldDB" id="A0A432VR00"/>
<dbReference type="OrthoDB" id="6398687at2"/>
<keyword evidence="5 8" id="KW-1133">Transmembrane helix</keyword>
<evidence type="ECO:0000256" key="2">
    <source>
        <dbReference type="ARBA" id="ARBA00005362"/>
    </source>
</evidence>
<dbReference type="Pfam" id="PF10144">
    <property type="entry name" value="SMP_2"/>
    <property type="match status" value="1"/>
</dbReference>
<sequence>MNLAHQPHNPEFLRRPWIVPGERYYRRVVIFIVATLLLLIIANVWLQANKKGEEVIVAHTENLAKVILAQAEHEARVWFLSENPTGLVSLANHLQSQETILEVSIQDQQGRNLVRAGHDLPIHDYLRQLPQSMWAVPMVAPVYDRSGAESQLLGFVRITFDYDRITAQSRPYHRVSGQQQLVGLGMAFLAGMLVAFGVLRRRRPIPVPAEADAADQKPEQPAKQPAD</sequence>
<feature type="transmembrane region" description="Helical" evidence="8">
    <location>
        <begin position="24"/>
        <end position="46"/>
    </location>
</feature>
<dbReference type="RefSeq" id="WP_126793732.1">
    <property type="nucleotide sequence ID" value="NZ_PIPI01000008.1"/>
</dbReference>
<evidence type="ECO:0000256" key="6">
    <source>
        <dbReference type="ARBA" id="ARBA00023136"/>
    </source>
</evidence>
<organism evidence="9 10">
    <name type="scientific">Aliidiomarina haloalkalitolerans</name>
    <dbReference type="NCBI Taxonomy" id="859059"/>
    <lineage>
        <taxon>Bacteria</taxon>
        <taxon>Pseudomonadati</taxon>
        <taxon>Pseudomonadota</taxon>
        <taxon>Gammaproteobacteria</taxon>
        <taxon>Alteromonadales</taxon>
        <taxon>Idiomarinaceae</taxon>
        <taxon>Aliidiomarina</taxon>
    </lineage>
</organism>
<reference evidence="9 10" key="1">
    <citation type="journal article" date="2011" name="Front. Microbiol.">
        <title>Genomic signatures of strain selection and enhancement in Bacillus atrophaeus var. globigii, a historical biowarfare simulant.</title>
        <authorList>
            <person name="Gibbons H.S."/>
            <person name="Broomall S.M."/>
            <person name="McNew L.A."/>
            <person name="Daligault H."/>
            <person name="Chapman C."/>
            <person name="Bruce D."/>
            <person name="Karavis M."/>
            <person name="Krepps M."/>
            <person name="McGregor P.A."/>
            <person name="Hong C."/>
            <person name="Park K.H."/>
            <person name="Akmal A."/>
            <person name="Feldman A."/>
            <person name="Lin J.S."/>
            <person name="Chang W.E."/>
            <person name="Higgs B.W."/>
            <person name="Demirev P."/>
            <person name="Lindquist J."/>
            <person name="Liem A."/>
            <person name="Fochler E."/>
            <person name="Read T.D."/>
            <person name="Tapia R."/>
            <person name="Johnson S."/>
            <person name="Bishop-Lilly K.A."/>
            <person name="Detter C."/>
            <person name="Han C."/>
            <person name="Sozhamannan S."/>
            <person name="Rosenzweig C.N."/>
            <person name="Skowronski E.W."/>
        </authorList>
    </citation>
    <scope>NUCLEOTIDE SEQUENCE [LARGE SCALE GENOMIC DNA]</scope>
    <source>
        <strain evidence="9 10">AK5</strain>
    </source>
</reference>
<comment type="caution">
    <text evidence="9">The sequence shown here is derived from an EMBL/GenBank/DDBJ whole genome shotgun (WGS) entry which is preliminary data.</text>
</comment>
<evidence type="ECO:0000256" key="7">
    <source>
        <dbReference type="SAM" id="MobiDB-lite"/>
    </source>
</evidence>
<name>A0A432VR00_9GAMM</name>
<dbReference type="GO" id="GO:0005886">
    <property type="term" value="C:plasma membrane"/>
    <property type="evidence" value="ECO:0007669"/>
    <property type="project" value="UniProtKB-SubCell"/>
</dbReference>
<evidence type="ECO:0000256" key="4">
    <source>
        <dbReference type="ARBA" id="ARBA00022692"/>
    </source>
</evidence>
<dbReference type="EMBL" id="PIPI01000008">
    <property type="protein sequence ID" value="RUO18593.1"/>
    <property type="molecule type" value="Genomic_DNA"/>
</dbReference>
<dbReference type="InterPro" id="IPR019305">
    <property type="entry name" value="Uncharacterised_Smp"/>
</dbReference>
<comment type="subcellular location">
    <subcellularLocation>
        <location evidence="1">Cell membrane</location>
    </subcellularLocation>
</comment>
<dbReference type="Proteomes" id="UP000288212">
    <property type="component" value="Unassembled WGS sequence"/>
</dbReference>
<keyword evidence="6 8" id="KW-0472">Membrane</keyword>
<evidence type="ECO:0000256" key="5">
    <source>
        <dbReference type="ARBA" id="ARBA00022989"/>
    </source>
</evidence>
<feature type="region of interest" description="Disordered" evidence="7">
    <location>
        <begin position="208"/>
        <end position="227"/>
    </location>
</feature>
<evidence type="ECO:0000256" key="1">
    <source>
        <dbReference type="ARBA" id="ARBA00004236"/>
    </source>
</evidence>
<keyword evidence="3" id="KW-1003">Cell membrane</keyword>
<evidence type="ECO:0000313" key="10">
    <source>
        <dbReference type="Proteomes" id="UP000288212"/>
    </source>
</evidence>